<dbReference type="GO" id="GO:0050660">
    <property type="term" value="F:flavin adenine dinucleotide binding"/>
    <property type="evidence" value="ECO:0007669"/>
    <property type="project" value="InterPro"/>
</dbReference>
<dbReference type="InterPro" id="IPR020946">
    <property type="entry name" value="Flavin_mOase-like"/>
</dbReference>
<dbReference type="AlphaFoldDB" id="A0A395S802"/>
<dbReference type="Pfam" id="PF11951">
    <property type="entry name" value="Fungal_trans_2"/>
    <property type="match status" value="2"/>
</dbReference>
<dbReference type="GO" id="GO:0050661">
    <property type="term" value="F:NADP binding"/>
    <property type="evidence" value="ECO:0007669"/>
    <property type="project" value="InterPro"/>
</dbReference>
<dbReference type="InterPro" id="IPR036188">
    <property type="entry name" value="FAD/NAD-bd_sf"/>
</dbReference>
<dbReference type="GO" id="GO:0004499">
    <property type="term" value="F:N,N-dimethylaniline monooxygenase activity"/>
    <property type="evidence" value="ECO:0007669"/>
    <property type="project" value="InterPro"/>
</dbReference>
<evidence type="ECO:0000256" key="2">
    <source>
        <dbReference type="ARBA" id="ARBA00022630"/>
    </source>
</evidence>
<dbReference type="Gene3D" id="3.50.50.60">
    <property type="entry name" value="FAD/NAD(P)-binding domain"/>
    <property type="match status" value="2"/>
</dbReference>
<keyword evidence="5" id="KW-0539">Nucleus</keyword>
<dbReference type="PRINTS" id="PR00419">
    <property type="entry name" value="ADXRDTASE"/>
</dbReference>
<sequence length="1025" mass="114263">MGVVKRVAVIGAGPAGAIAVDALAQEKTFDLIRVFERREGPGGCWIGDTTQPPTISNLAKLANRTADEQLPIPKQLPALLPKSTQPRHEESSIYPYLETNVDTSTMEYTQEPIPAIRSERSIGMHGPSTPFRHWKVMRDYVAGILERNNYEDLVSYNTTVEHVEKEGDEWKVVLRKGGKKQDYWWMETFDAVVVASGHYWVPYVPDIEGLDQFEKTRPGSVVHSKHFRGRDLFHGKTVVVVGASVSAADIAVDLVSTAKAPVHCITIGHTSNVFFGDTAFDHPKINQHPSIAKVTGRTVHLIDGTSISDVDHIVFGTGYSWTLPFLPSLPVRNNRVPNLYQHVVYQKDPTLLFVGAVGAGLTFKIFEWQAVYAARILAGRATVPSEVEMQKWEEDRIEARGDGPKFSVVFPDFEDYFDTVRELAGEGEPGVGRVKCGGYWKEFKWSFKHQPGEIEVDLTTASSPTSSCRGSEVQPQTSPTATSSTLMDTSELDQYLQVEELPVQDTASILDDDTWTTSPCSNSDTDLLTRSGSISENCDMTISNVEITSRTLAPPLEPQYYQATPLTVGLITDTSSLLISNWFEQVCTLWSGFDSDFNLNRKLALELCTSSQPVFSSLQSMSAGFLSTRLPHMKQSAVYFLRAATTSVLSEAQEILQNPCMDSLPAGVLFSLFCVGTTMCWVDARQLGIPFFQLATKILDRLNRRVETLSAKDLELLSFFNRSLTYCEMLLAVVNQDDRDTPQSDGTMQLAERYMDDSPHPWTGISPLSSQLFGQSIRLCRSFRRNLKLPKETGRDFQRALEEIQEAQRLEEKLLGLEFQSSLSTTNTGDYRTPSLHLAQVAEAYKLAALLHLYQTFPDLVALRLPSNSVHANSRHIPWEEWIIPLSLRLVNVLELIPPNSGTRVIQPLLYITASTGLRYDTTTMLDISTFPSEADFASSSFTSDPFAPPPTNVISRMSLDISNARHFIMGRLNMLESSLPPKPVVMAKELIKAIWEAYDDEPPGVATVHWVDVMEDKNLRSMFG</sequence>
<dbReference type="Pfam" id="PF00743">
    <property type="entry name" value="FMO-like"/>
    <property type="match status" value="2"/>
</dbReference>
<keyword evidence="8" id="KW-1185">Reference proteome</keyword>
<evidence type="ECO:0000256" key="1">
    <source>
        <dbReference type="ARBA" id="ARBA00009183"/>
    </source>
</evidence>
<feature type="region of interest" description="Disordered" evidence="6">
    <location>
        <begin position="459"/>
        <end position="487"/>
    </location>
</feature>
<name>A0A395S802_FUSSP</name>
<dbReference type="STRING" id="5514.A0A395S802"/>
<dbReference type="PANTHER" id="PTHR23023">
    <property type="entry name" value="DIMETHYLANILINE MONOOXYGENASE"/>
    <property type="match status" value="1"/>
</dbReference>
<dbReference type="Proteomes" id="UP000266152">
    <property type="component" value="Unassembled WGS sequence"/>
</dbReference>
<accession>A0A395S802</accession>
<proteinExistence type="inferred from homology"/>
<evidence type="ECO:0000256" key="3">
    <source>
        <dbReference type="ARBA" id="ARBA00022827"/>
    </source>
</evidence>
<evidence type="ECO:0000256" key="6">
    <source>
        <dbReference type="SAM" id="MobiDB-lite"/>
    </source>
</evidence>
<comment type="similarity">
    <text evidence="1">Belongs to the FMO family.</text>
</comment>
<gene>
    <name evidence="7" type="ORF">FSPOR_5485</name>
</gene>
<feature type="compositionally biased region" description="Polar residues" evidence="6">
    <location>
        <begin position="459"/>
        <end position="469"/>
    </location>
</feature>
<evidence type="ECO:0000256" key="5">
    <source>
        <dbReference type="ARBA" id="ARBA00023242"/>
    </source>
</evidence>
<keyword evidence="4" id="KW-0560">Oxidoreductase</keyword>
<protein>
    <submittedName>
        <fullName evidence="7">Arginine metabolism regulation ii</fullName>
    </submittedName>
</protein>
<keyword evidence="3" id="KW-0274">FAD</keyword>
<keyword evidence="2" id="KW-0285">Flavoprotein</keyword>
<evidence type="ECO:0000313" key="8">
    <source>
        <dbReference type="Proteomes" id="UP000266152"/>
    </source>
</evidence>
<evidence type="ECO:0000313" key="7">
    <source>
        <dbReference type="EMBL" id="RGP68232.1"/>
    </source>
</evidence>
<reference evidence="7 8" key="1">
    <citation type="journal article" date="2018" name="PLoS Pathog.">
        <title>Evolution of structural diversity of trichothecenes, a family of toxins produced by plant pathogenic and entomopathogenic fungi.</title>
        <authorList>
            <person name="Proctor R.H."/>
            <person name="McCormick S.P."/>
            <person name="Kim H.S."/>
            <person name="Cardoza R.E."/>
            <person name="Stanley A.M."/>
            <person name="Lindo L."/>
            <person name="Kelly A."/>
            <person name="Brown D.W."/>
            <person name="Lee T."/>
            <person name="Vaughan M.M."/>
            <person name="Alexander N.J."/>
            <person name="Busman M."/>
            <person name="Gutierrez S."/>
        </authorList>
    </citation>
    <scope>NUCLEOTIDE SEQUENCE [LARGE SCALE GENOMIC DNA]</scope>
    <source>
        <strain evidence="7 8">NRRL 3299</strain>
    </source>
</reference>
<dbReference type="InterPro" id="IPR050346">
    <property type="entry name" value="FMO-like"/>
</dbReference>
<comment type="caution">
    <text evidence="7">The sequence shown here is derived from an EMBL/GenBank/DDBJ whole genome shotgun (WGS) entry which is preliminary data.</text>
</comment>
<dbReference type="SUPFAM" id="SSF51905">
    <property type="entry name" value="FAD/NAD(P)-binding domain"/>
    <property type="match status" value="2"/>
</dbReference>
<dbReference type="InterPro" id="IPR021858">
    <property type="entry name" value="Fun_TF"/>
</dbReference>
<evidence type="ECO:0000256" key="4">
    <source>
        <dbReference type="ARBA" id="ARBA00023002"/>
    </source>
</evidence>
<dbReference type="EMBL" id="PXOF01000074">
    <property type="protein sequence ID" value="RGP68232.1"/>
    <property type="molecule type" value="Genomic_DNA"/>
</dbReference>
<feature type="compositionally biased region" description="Low complexity" evidence="6">
    <location>
        <begin position="474"/>
        <end position="485"/>
    </location>
</feature>
<organism evidence="7 8">
    <name type="scientific">Fusarium sporotrichioides</name>
    <dbReference type="NCBI Taxonomy" id="5514"/>
    <lineage>
        <taxon>Eukaryota</taxon>
        <taxon>Fungi</taxon>
        <taxon>Dikarya</taxon>
        <taxon>Ascomycota</taxon>
        <taxon>Pezizomycotina</taxon>
        <taxon>Sordariomycetes</taxon>
        <taxon>Hypocreomycetidae</taxon>
        <taxon>Hypocreales</taxon>
        <taxon>Nectriaceae</taxon>
        <taxon>Fusarium</taxon>
    </lineage>
</organism>